<accession>A0A0V1KHH7</accession>
<dbReference type="Proteomes" id="UP000054721">
    <property type="component" value="Unassembled WGS sequence"/>
</dbReference>
<evidence type="ECO:0000313" key="2">
    <source>
        <dbReference type="EMBL" id="KRZ46687.1"/>
    </source>
</evidence>
<keyword evidence="3" id="KW-1185">Reference proteome</keyword>
<comment type="caution">
    <text evidence="2">The sequence shown here is derived from an EMBL/GenBank/DDBJ whole genome shotgun (WGS) entry which is preliminary data.</text>
</comment>
<sequence>MDGSRKYPEQGLWNTYDRTHGPHEAQEEGRPKSGCFSPS</sequence>
<protein>
    <submittedName>
        <fullName evidence="2">Uncharacterized protein</fullName>
    </submittedName>
</protein>
<feature type="compositionally biased region" description="Basic and acidic residues" evidence="1">
    <location>
        <begin position="17"/>
        <end position="31"/>
    </location>
</feature>
<gene>
    <name evidence="2" type="ORF">T02_941</name>
</gene>
<reference evidence="2 3" key="1">
    <citation type="submission" date="2015-05" db="EMBL/GenBank/DDBJ databases">
        <title>Evolution of Trichinella species and genotypes.</title>
        <authorList>
            <person name="Korhonen P.K."/>
            <person name="Edoardo P."/>
            <person name="Giuseppe L.R."/>
            <person name="Gasser R.B."/>
        </authorList>
    </citation>
    <scope>NUCLEOTIDE SEQUENCE [LARGE SCALE GENOMIC DNA]</scope>
    <source>
        <strain evidence="2">ISS10</strain>
    </source>
</reference>
<organism evidence="2 3">
    <name type="scientific">Trichinella nativa</name>
    <dbReference type="NCBI Taxonomy" id="6335"/>
    <lineage>
        <taxon>Eukaryota</taxon>
        <taxon>Metazoa</taxon>
        <taxon>Ecdysozoa</taxon>
        <taxon>Nematoda</taxon>
        <taxon>Enoplea</taxon>
        <taxon>Dorylaimia</taxon>
        <taxon>Trichinellida</taxon>
        <taxon>Trichinellidae</taxon>
        <taxon>Trichinella</taxon>
    </lineage>
</organism>
<evidence type="ECO:0000313" key="3">
    <source>
        <dbReference type="Proteomes" id="UP000054721"/>
    </source>
</evidence>
<evidence type="ECO:0000256" key="1">
    <source>
        <dbReference type="SAM" id="MobiDB-lite"/>
    </source>
</evidence>
<name>A0A0V1KHH7_9BILA</name>
<proteinExistence type="predicted"/>
<feature type="region of interest" description="Disordered" evidence="1">
    <location>
        <begin position="1"/>
        <end position="39"/>
    </location>
</feature>
<dbReference type="AlphaFoldDB" id="A0A0V1KHH7"/>
<dbReference type="EMBL" id="JYDW01002509">
    <property type="protein sequence ID" value="KRZ46687.1"/>
    <property type="molecule type" value="Genomic_DNA"/>
</dbReference>